<keyword evidence="3 18" id="KW-0820">tRNA-binding</keyword>
<dbReference type="GO" id="GO:0009229">
    <property type="term" value="P:thiamine diphosphate biosynthetic process"/>
    <property type="evidence" value="ECO:0007669"/>
    <property type="project" value="UniProtKB-UniRule"/>
</dbReference>
<name>A0A1F6D594_HANXR</name>
<dbReference type="NCBIfam" id="TIGR00342">
    <property type="entry name" value="tRNA uracil 4-sulfurtransferase ThiI"/>
    <property type="match status" value="1"/>
</dbReference>
<comment type="catalytic activity">
    <reaction evidence="10 18">
        <text>[ThiS sulfur-carrier protein]-C-terminal Gly-Gly-AMP + S-sulfanyl-L-cysteinyl-[cysteine desulfurase] + AH2 = [ThiS sulfur-carrier protein]-C-terminal-Gly-aminoethanethioate + L-cysteinyl-[cysteine desulfurase] + A + AMP + 2 H(+)</text>
        <dbReference type="Rhea" id="RHEA:43340"/>
        <dbReference type="Rhea" id="RHEA-COMP:12157"/>
        <dbReference type="Rhea" id="RHEA-COMP:12158"/>
        <dbReference type="Rhea" id="RHEA-COMP:12910"/>
        <dbReference type="Rhea" id="RHEA-COMP:19908"/>
        <dbReference type="ChEBI" id="CHEBI:13193"/>
        <dbReference type="ChEBI" id="CHEBI:15378"/>
        <dbReference type="ChEBI" id="CHEBI:17499"/>
        <dbReference type="ChEBI" id="CHEBI:29950"/>
        <dbReference type="ChEBI" id="CHEBI:61963"/>
        <dbReference type="ChEBI" id="CHEBI:90618"/>
        <dbReference type="ChEBI" id="CHEBI:232372"/>
        <dbReference type="ChEBI" id="CHEBI:456215"/>
    </reaction>
</comment>
<evidence type="ECO:0000256" key="2">
    <source>
        <dbReference type="ARBA" id="ARBA00022490"/>
    </source>
</evidence>
<dbReference type="GO" id="GO:0000049">
    <property type="term" value="F:tRNA binding"/>
    <property type="evidence" value="ECO:0007669"/>
    <property type="project" value="UniProtKB-UniRule"/>
</dbReference>
<evidence type="ECO:0000256" key="14">
    <source>
        <dbReference type="ARBA" id="ARBA00071867"/>
    </source>
</evidence>
<keyword evidence="2 18" id="KW-0963">Cytoplasm</keyword>
<keyword evidence="4 18" id="KW-0808">Transferase</keyword>
<feature type="binding site" evidence="18">
    <location>
        <begin position="184"/>
        <end position="185"/>
    </location>
    <ligand>
        <name>ATP</name>
        <dbReference type="ChEBI" id="CHEBI:30616"/>
    </ligand>
</feature>
<dbReference type="Pfam" id="PF02926">
    <property type="entry name" value="THUMP"/>
    <property type="match status" value="1"/>
</dbReference>
<dbReference type="SUPFAM" id="SSF52402">
    <property type="entry name" value="Adenine nucleotide alpha hydrolases-like"/>
    <property type="match status" value="1"/>
</dbReference>
<evidence type="ECO:0000256" key="1">
    <source>
        <dbReference type="ARBA" id="ARBA00004496"/>
    </source>
</evidence>
<dbReference type="InterPro" id="IPR014729">
    <property type="entry name" value="Rossmann-like_a/b/a_fold"/>
</dbReference>
<organism evidence="20 21">
    <name type="scientific">Handelsmanbacteria sp. (strain RIFCSPLOWO2_12_FULL_64_10)</name>
    <dbReference type="NCBI Taxonomy" id="1817868"/>
    <lineage>
        <taxon>Bacteria</taxon>
        <taxon>Candidatus Handelsmaniibacteriota</taxon>
    </lineage>
</organism>
<keyword evidence="5 18" id="KW-0547">Nucleotide-binding</keyword>
<dbReference type="FunFam" id="3.40.50.620:FF:000053">
    <property type="entry name" value="Probable tRNA sulfurtransferase"/>
    <property type="match status" value="1"/>
</dbReference>
<dbReference type="PROSITE" id="PS51165">
    <property type="entry name" value="THUMP"/>
    <property type="match status" value="1"/>
</dbReference>
<dbReference type="InterPro" id="IPR054173">
    <property type="entry name" value="ThiI_fer"/>
</dbReference>
<evidence type="ECO:0000256" key="7">
    <source>
        <dbReference type="ARBA" id="ARBA00022884"/>
    </source>
</evidence>
<dbReference type="InterPro" id="IPR050102">
    <property type="entry name" value="tRNA_sulfurtransferase_ThiI"/>
</dbReference>
<dbReference type="GO" id="GO:0140741">
    <property type="term" value="F:tRNA-uracil-4 sulfurtransferase activity"/>
    <property type="evidence" value="ECO:0007669"/>
    <property type="project" value="UniProtKB-EC"/>
</dbReference>
<keyword evidence="8 18" id="KW-0784">Thiamine biosynthesis</keyword>
<keyword evidence="7 18" id="KW-0694">RNA-binding</keyword>
<sequence length="395" mass="43851">MIDVSDRVFVVHYHEIGLKGRNRDRFEEQLCANIRRALSGLPFKTARRISGRLLVALQPDSPVDAVARRLQTVFGVAYAAPAVVCGQDIETLRETAWALLRDRPFETFKIDAKRSEKGYPLTSVQINADVGEAVRLRSGARVQLRGPDLTCYVEIVEKIALLFTERLRGPGGLPLGVSGRAVSLLSSGIDSPVASYKIMKRGVEIVFVHFHSQPYTDRNSQRNVEEIVSVLTRHQYRSTLYLVPFIAVQEKIMSGVPASHRVILYRRAMLRIAERIALREGARALVTGENIGQVASQTLSNILAINEVATLPVLRPLSGEDKEEIIAAAQRIGTYDISIEPYEDCCSLFVPRHPETHANAQTVRNMEAGLDLDPVIEQVLAAAEVKSFEADFSRV</sequence>
<evidence type="ECO:0000256" key="16">
    <source>
        <dbReference type="ARBA" id="ARBA00077849"/>
    </source>
</evidence>
<evidence type="ECO:0000256" key="18">
    <source>
        <dbReference type="HAMAP-Rule" id="MF_00021"/>
    </source>
</evidence>
<dbReference type="GO" id="GO:0009228">
    <property type="term" value="P:thiamine biosynthetic process"/>
    <property type="evidence" value="ECO:0007669"/>
    <property type="project" value="UniProtKB-KW"/>
</dbReference>
<dbReference type="Pfam" id="PF02568">
    <property type="entry name" value="ThiI"/>
    <property type="match status" value="1"/>
</dbReference>
<comment type="caution">
    <text evidence="20">The sequence shown here is derived from an EMBL/GenBank/DDBJ whole genome shotgun (WGS) entry which is preliminary data.</text>
</comment>
<dbReference type="InterPro" id="IPR049962">
    <property type="entry name" value="THUMP_ThiI"/>
</dbReference>
<evidence type="ECO:0000256" key="15">
    <source>
        <dbReference type="ARBA" id="ARBA00075337"/>
    </source>
</evidence>
<dbReference type="HAMAP" id="MF_00021">
    <property type="entry name" value="ThiI"/>
    <property type="match status" value="1"/>
</dbReference>
<evidence type="ECO:0000256" key="6">
    <source>
        <dbReference type="ARBA" id="ARBA00022840"/>
    </source>
</evidence>
<evidence type="ECO:0000256" key="5">
    <source>
        <dbReference type="ARBA" id="ARBA00022741"/>
    </source>
</evidence>
<feature type="binding site" evidence="18">
    <location>
        <position position="266"/>
    </location>
    <ligand>
        <name>ATP</name>
        <dbReference type="ChEBI" id="CHEBI:30616"/>
    </ligand>
</feature>
<dbReference type="SMART" id="SM00981">
    <property type="entry name" value="THUMP"/>
    <property type="match status" value="1"/>
</dbReference>
<evidence type="ECO:0000259" key="19">
    <source>
        <dbReference type="PROSITE" id="PS51165"/>
    </source>
</evidence>
<feature type="domain" description="THUMP" evidence="19">
    <location>
        <begin position="64"/>
        <end position="166"/>
    </location>
</feature>
<protein>
    <recommendedName>
        <fullName evidence="14 18">Probable tRNA sulfurtransferase</fullName>
        <ecNumber evidence="13 18">2.8.1.4</ecNumber>
    </recommendedName>
    <alternativeName>
        <fullName evidence="15 18">Sulfur carrier protein ThiS sulfurtransferase</fullName>
    </alternativeName>
    <alternativeName>
        <fullName evidence="16 18">Thiamine biosynthesis protein ThiI</fullName>
    </alternativeName>
    <alternativeName>
        <fullName evidence="17 18">tRNA 4-thiouridine synthase</fullName>
    </alternativeName>
</protein>
<keyword evidence="6 18" id="KW-0067">ATP-binding</keyword>
<dbReference type="EC" id="2.8.1.4" evidence="13 18"/>
<dbReference type="PANTHER" id="PTHR43209:SF1">
    <property type="entry name" value="TRNA SULFURTRANSFERASE"/>
    <property type="match status" value="1"/>
</dbReference>
<evidence type="ECO:0000256" key="9">
    <source>
        <dbReference type="ARBA" id="ARBA00050570"/>
    </source>
</evidence>
<proteinExistence type="inferred from homology"/>
<dbReference type="EMBL" id="MFKF01000029">
    <property type="protein sequence ID" value="OGG56517.1"/>
    <property type="molecule type" value="Genomic_DNA"/>
</dbReference>
<evidence type="ECO:0000256" key="11">
    <source>
        <dbReference type="ARBA" id="ARBA00058382"/>
    </source>
</evidence>
<comment type="subcellular location">
    <subcellularLocation>
        <location evidence="1 18">Cytoplasm</location>
    </subcellularLocation>
</comment>
<dbReference type="Gene3D" id="3.40.50.620">
    <property type="entry name" value="HUPs"/>
    <property type="match status" value="1"/>
</dbReference>
<dbReference type="InterPro" id="IPR003720">
    <property type="entry name" value="tRNA_STrfase"/>
</dbReference>
<comment type="catalytic activity">
    <reaction evidence="9 18">
        <text>[ThiI sulfur-carrier protein]-S-sulfanyl-L-cysteine + a uridine in tRNA + 2 reduced [2Fe-2S]-[ferredoxin] + ATP + H(+) = [ThiI sulfur-carrier protein]-L-cysteine + a 4-thiouridine in tRNA + 2 oxidized [2Fe-2S]-[ferredoxin] + AMP + diphosphate</text>
        <dbReference type="Rhea" id="RHEA:24176"/>
        <dbReference type="Rhea" id="RHEA-COMP:10000"/>
        <dbReference type="Rhea" id="RHEA-COMP:10001"/>
        <dbReference type="Rhea" id="RHEA-COMP:13337"/>
        <dbReference type="Rhea" id="RHEA-COMP:13338"/>
        <dbReference type="Rhea" id="RHEA-COMP:13339"/>
        <dbReference type="Rhea" id="RHEA-COMP:13340"/>
        <dbReference type="ChEBI" id="CHEBI:15378"/>
        <dbReference type="ChEBI" id="CHEBI:29950"/>
        <dbReference type="ChEBI" id="CHEBI:30616"/>
        <dbReference type="ChEBI" id="CHEBI:33019"/>
        <dbReference type="ChEBI" id="CHEBI:33737"/>
        <dbReference type="ChEBI" id="CHEBI:33738"/>
        <dbReference type="ChEBI" id="CHEBI:61963"/>
        <dbReference type="ChEBI" id="CHEBI:65315"/>
        <dbReference type="ChEBI" id="CHEBI:136798"/>
        <dbReference type="ChEBI" id="CHEBI:456215"/>
        <dbReference type="EC" id="2.8.1.4"/>
    </reaction>
</comment>
<evidence type="ECO:0000256" key="12">
    <source>
        <dbReference type="ARBA" id="ARBA00061472"/>
    </source>
</evidence>
<dbReference type="Proteomes" id="UP000178606">
    <property type="component" value="Unassembled WGS sequence"/>
</dbReference>
<evidence type="ECO:0000313" key="20">
    <source>
        <dbReference type="EMBL" id="OGG56517.1"/>
    </source>
</evidence>
<evidence type="ECO:0000256" key="10">
    <source>
        <dbReference type="ARBA" id="ARBA00052330"/>
    </source>
</evidence>
<evidence type="ECO:0000256" key="4">
    <source>
        <dbReference type="ARBA" id="ARBA00022679"/>
    </source>
</evidence>
<dbReference type="InterPro" id="IPR020536">
    <property type="entry name" value="ThiI_AANH"/>
</dbReference>
<feature type="binding site" evidence="18">
    <location>
        <position position="288"/>
    </location>
    <ligand>
        <name>ATP</name>
        <dbReference type="ChEBI" id="CHEBI:30616"/>
    </ligand>
</feature>
<dbReference type="Pfam" id="PF22025">
    <property type="entry name" value="ThiI_fer"/>
    <property type="match status" value="1"/>
</dbReference>
<gene>
    <name evidence="18" type="primary">thiI</name>
    <name evidence="20" type="ORF">A3F84_15730</name>
</gene>
<dbReference type="Gene3D" id="3.30.2130.30">
    <property type="match status" value="1"/>
</dbReference>
<dbReference type="InterPro" id="IPR049961">
    <property type="entry name" value="ThiI_N"/>
</dbReference>
<evidence type="ECO:0000256" key="17">
    <source>
        <dbReference type="ARBA" id="ARBA00080570"/>
    </source>
</evidence>
<dbReference type="GO" id="GO:0052837">
    <property type="term" value="P:thiazole biosynthetic process"/>
    <property type="evidence" value="ECO:0007669"/>
    <property type="project" value="TreeGrafter"/>
</dbReference>
<dbReference type="PANTHER" id="PTHR43209">
    <property type="entry name" value="TRNA SULFURTRANSFERASE"/>
    <property type="match status" value="1"/>
</dbReference>
<dbReference type="GO" id="GO:0002937">
    <property type="term" value="P:tRNA 4-thiouridine biosynthesis"/>
    <property type="evidence" value="ECO:0007669"/>
    <property type="project" value="TreeGrafter"/>
</dbReference>
<dbReference type="GO" id="GO:0004810">
    <property type="term" value="F:CCA tRNA nucleotidyltransferase activity"/>
    <property type="evidence" value="ECO:0007669"/>
    <property type="project" value="InterPro"/>
</dbReference>
<dbReference type="AlphaFoldDB" id="A0A1F6D594"/>
<dbReference type="UniPathway" id="UPA00060"/>
<dbReference type="GO" id="GO:0005829">
    <property type="term" value="C:cytosol"/>
    <property type="evidence" value="ECO:0007669"/>
    <property type="project" value="TreeGrafter"/>
</dbReference>
<comment type="pathway">
    <text evidence="18">Cofactor biosynthesis; thiamine diphosphate biosynthesis.</text>
</comment>
<evidence type="ECO:0000256" key="8">
    <source>
        <dbReference type="ARBA" id="ARBA00022977"/>
    </source>
</evidence>
<dbReference type="GO" id="GO:0005524">
    <property type="term" value="F:ATP binding"/>
    <property type="evidence" value="ECO:0007669"/>
    <property type="project" value="UniProtKB-UniRule"/>
</dbReference>
<dbReference type="CDD" id="cd11716">
    <property type="entry name" value="THUMP_ThiI"/>
    <property type="match status" value="1"/>
</dbReference>
<reference evidence="20 21" key="1">
    <citation type="journal article" date="2016" name="Nat. Commun.">
        <title>Thousands of microbial genomes shed light on interconnected biogeochemical processes in an aquifer system.</title>
        <authorList>
            <person name="Anantharaman K."/>
            <person name="Brown C.T."/>
            <person name="Hug L.A."/>
            <person name="Sharon I."/>
            <person name="Castelle C.J."/>
            <person name="Probst A.J."/>
            <person name="Thomas B.C."/>
            <person name="Singh A."/>
            <person name="Wilkins M.J."/>
            <person name="Karaoz U."/>
            <person name="Brodie E.L."/>
            <person name="Williams K.H."/>
            <person name="Hubbard S.S."/>
            <person name="Banfield J.F."/>
        </authorList>
    </citation>
    <scope>NUCLEOTIDE SEQUENCE [LARGE SCALE GENOMIC DNA]</scope>
    <source>
        <strain evidence="21">RIFCSPLOWO2_12_FULL_64_10</strain>
    </source>
</reference>
<comment type="function">
    <text evidence="11 18">Catalyzes the ATP-dependent transfer of a sulfur to tRNA to produce 4-thiouridine in position 8 of tRNAs, which functions as a near-UV photosensor. Also catalyzes the transfer of sulfur to the sulfur carrier protein ThiS, forming ThiS-thiocarboxylate. This is a step in the synthesis of thiazole, in the thiamine biosynthesis pathway. The sulfur is donated as persulfide by IscS.</text>
</comment>
<dbReference type="CDD" id="cd01712">
    <property type="entry name" value="PPase_ThiI"/>
    <property type="match status" value="1"/>
</dbReference>
<dbReference type="SUPFAM" id="SSF143437">
    <property type="entry name" value="THUMP domain-like"/>
    <property type="match status" value="1"/>
</dbReference>
<feature type="binding site" evidence="18">
    <location>
        <position position="297"/>
    </location>
    <ligand>
        <name>ATP</name>
        <dbReference type="ChEBI" id="CHEBI:30616"/>
    </ligand>
</feature>
<evidence type="ECO:0000256" key="3">
    <source>
        <dbReference type="ARBA" id="ARBA00022555"/>
    </source>
</evidence>
<accession>A0A1F6D594</accession>
<feature type="binding site" evidence="18">
    <location>
        <begin position="209"/>
        <end position="210"/>
    </location>
    <ligand>
        <name>ATP</name>
        <dbReference type="ChEBI" id="CHEBI:30616"/>
    </ligand>
</feature>
<evidence type="ECO:0000313" key="21">
    <source>
        <dbReference type="Proteomes" id="UP000178606"/>
    </source>
</evidence>
<evidence type="ECO:0000256" key="13">
    <source>
        <dbReference type="ARBA" id="ARBA00066827"/>
    </source>
</evidence>
<comment type="similarity">
    <text evidence="12 18">Belongs to the ThiI family.</text>
</comment>
<dbReference type="InterPro" id="IPR004114">
    <property type="entry name" value="THUMP_dom"/>
</dbReference>